<dbReference type="PANTHER" id="PTHR43353:SF5">
    <property type="entry name" value="SUCCINATE-SEMIALDEHYDE DEHYDROGENASE, MITOCHONDRIAL"/>
    <property type="match status" value="1"/>
</dbReference>
<sequence>MTMYERFGLLIDGRWRRGSQGRTRPVIDPTNEEPIGHLPCAEPEDLEAVLAALAREAPRWRAVSGWERSAILRRIVGNLQSVIDEAALAMSIETGKPIAEAAAEFRAAIDQFDWYADEARRIFGHTLDGRDPATRLQVRYDPVGPVAAFTAWNFPALLPARKIAAALAAGCPIVIRPSEEAPSSTFFIAEAAIAAGVPAGVLNVVSGPSAEISRHLIASPVIRKVSLTGSVPVGKLILKQCAETVKKVSMELGGHAPVLVFADADPVAAGVMCARTKFRNAGQVCISPSRFYVHESVYEPFARSMAETAKALRLGRGRDAGVEVGPMANARGRERIQRLVEDAVARGAQVLAGGSIPPEHNRGFFFSPTVLGHVPDAAEIMREEPFGPVAPIATFTDFDEVVARANDVPYGLAGYVFSRSLETANRAAEALEVGMVGVNDMLLAAAEIPFGGVKESGMGREGGKLGILDYLEPKYVKLRLA</sequence>
<evidence type="ECO:0000256" key="1">
    <source>
        <dbReference type="ARBA" id="ARBA00009986"/>
    </source>
</evidence>
<dbReference type="FunFam" id="3.40.605.10:FF:000007">
    <property type="entry name" value="NAD/NADP-dependent betaine aldehyde dehydrogenase"/>
    <property type="match status" value="1"/>
</dbReference>
<dbReference type="FunFam" id="3.40.309.10:FF:000009">
    <property type="entry name" value="Aldehyde dehydrogenase A"/>
    <property type="match status" value="1"/>
</dbReference>
<dbReference type="EMBL" id="LC066375">
    <property type="protein sequence ID" value="BAT27692.1"/>
    <property type="molecule type" value="Genomic_DNA"/>
</dbReference>
<proteinExistence type="inferred from homology"/>
<dbReference type="Gene3D" id="3.40.309.10">
    <property type="entry name" value="Aldehyde Dehydrogenase, Chain A, domain 2"/>
    <property type="match status" value="1"/>
</dbReference>
<dbReference type="GO" id="GO:0004777">
    <property type="term" value="F:succinate-semialdehyde dehydrogenase (NAD+) activity"/>
    <property type="evidence" value="ECO:0007669"/>
    <property type="project" value="TreeGrafter"/>
</dbReference>
<dbReference type="InterPro" id="IPR016162">
    <property type="entry name" value="Ald_DH_N"/>
</dbReference>
<organism evidence="4">
    <name type="scientific">Aureimonas frigidaquae</name>
    <dbReference type="NCBI Taxonomy" id="424757"/>
    <lineage>
        <taxon>Bacteria</taxon>
        <taxon>Pseudomonadati</taxon>
        <taxon>Pseudomonadota</taxon>
        <taxon>Alphaproteobacteria</taxon>
        <taxon>Hyphomicrobiales</taxon>
        <taxon>Aurantimonadaceae</taxon>
        <taxon>Aureimonas</taxon>
    </lineage>
</organism>
<keyword evidence="2" id="KW-0560">Oxidoreductase</keyword>
<dbReference type="CDD" id="cd07103">
    <property type="entry name" value="ALDH_F5_SSADH_GabD"/>
    <property type="match status" value="1"/>
</dbReference>
<dbReference type="Gene3D" id="3.40.605.10">
    <property type="entry name" value="Aldehyde Dehydrogenase, Chain A, domain 1"/>
    <property type="match status" value="1"/>
</dbReference>
<dbReference type="InterPro" id="IPR015590">
    <property type="entry name" value="Aldehyde_DH_dom"/>
</dbReference>
<dbReference type="InterPro" id="IPR016163">
    <property type="entry name" value="Ald_DH_C"/>
</dbReference>
<evidence type="ECO:0000256" key="2">
    <source>
        <dbReference type="ARBA" id="ARBA00023002"/>
    </source>
</evidence>
<evidence type="ECO:0000259" key="3">
    <source>
        <dbReference type="Pfam" id="PF00171"/>
    </source>
</evidence>
<dbReference type="InterPro" id="IPR050740">
    <property type="entry name" value="Aldehyde_DH_Superfamily"/>
</dbReference>
<accession>A0A0P0Z1A8</accession>
<dbReference type="Pfam" id="PF00171">
    <property type="entry name" value="Aldedh"/>
    <property type="match status" value="1"/>
</dbReference>
<comment type="similarity">
    <text evidence="1">Belongs to the aldehyde dehydrogenase family.</text>
</comment>
<name>A0A0P0Z1A8_9HYPH</name>
<evidence type="ECO:0000313" key="4">
    <source>
        <dbReference type="EMBL" id="BAT27692.1"/>
    </source>
</evidence>
<dbReference type="SUPFAM" id="SSF53720">
    <property type="entry name" value="ALDH-like"/>
    <property type="match status" value="1"/>
</dbReference>
<reference evidence="4" key="1">
    <citation type="journal article" date="2015" name="Proc. Natl. Acad. Sci. U.S.A.">
        <title>Bacterial clade with the ribosomal RNA operon on a small plasmid rather than the chromosome.</title>
        <authorList>
            <person name="Anda M."/>
            <person name="Ohtsubo Y."/>
            <person name="Okubo T."/>
            <person name="Sugawara M."/>
            <person name="Nagata Y."/>
            <person name="Tsuda M."/>
            <person name="Minamisawa K."/>
            <person name="Mitsui H."/>
        </authorList>
    </citation>
    <scope>NUCLEOTIDE SEQUENCE</scope>
    <source>
        <strain evidence="4">JCM 14755</strain>
    </source>
</reference>
<dbReference type="PANTHER" id="PTHR43353">
    <property type="entry name" value="SUCCINATE-SEMIALDEHYDE DEHYDROGENASE, MITOCHONDRIAL"/>
    <property type="match status" value="1"/>
</dbReference>
<dbReference type="GO" id="GO:0009450">
    <property type="term" value="P:gamma-aminobutyric acid catabolic process"/>
    <property type="evidence" value="ECO:0007669"/>
    <property type="project" value="TreeGrafter"/>
</dbReference>
<dbReference type="RefSeq" id="WP_244490714.1">
    <property type="nucleotide sequence ID" value="NZ_BBWR01000003.1"/>
</dbReference>
<protein>
    <submittedName>
        <fullName evidence="4">Succinate-semialdehyde dehydrogenase [NADP+]</fullName>
    </submittedName>
</protein>
<dbReference type="InterPro" id="IPR016161">
    <property type="entry name" value="Ald_DH/histidinol_DH"/>
</dbReference>
<feature type="domain" description="Aldehyde dehydrogenase" evidence="3">
    <location>
        <begin position="15"/>
        <end position="476"/>
    </location>
</feature>
<dbReference type="AlphaFoldDB" id="A0A0P0Z1A8"/>